<dbReference type="PANTHER" id="PTHR11905:SF159">
    <property type="entry name" value="ADAM METALLOPROTEASE"/>
    <property type="match status" value="1"/>
</dbReference>
<dbReference type="OrthoDB" id="5951731at2759"/>
<comment type="caution">
    <text evidence="11">Lacks conserved residue(s) required for the propagation of feature annotation.</text>
</comment>
<feature type="compositionally biased region" description="Polar residues" evidence="13">
    <location>
        <begin position="817"/>
        <end position="839"/>
    </location>
</feature>
<dbReference type="CDD" id="cd04269">
    <property type="entry name" value="ZnMc_adamalysin_II_like"/>
    <property type="match status" value="1"/>
</dbReference>
<dbReference type="STRING" id="418985.A0A1V9X6Z9"/>
<dbReference type="GO" id="GO:0046872">
    <property type="term" value="F:metal ion binding"/>
    <property type="evidence" value="ECO:0007669"/>
    <property type="project" value="UniProtKB-KW"/>
</dbReference>
<dbReference type="InParanoid" id="A0A1V9X6Z9"/>
<feature type="disulfide bond" evidence="10">
    <location>
        <begin position="465"/>
        <end position="485"/>
    </location>
</feature>
<evidence type="ECO:0000256" key="2">
    <source>
        <dbReference type="ARBA" id="ARBA00022670"/>
    </source>
</evidence>
<proteinExistence type="predicted"/>
<dbReference type="FunFam" id="4.10.70.10:FF:000001">
    <property type="entry name" value="Disintegrin and metalloproteinase domain-containing protein 22"/>
    <property type="match status" value="1"/>
</dbReference>
<evidence type="ECO:0000256" key="10">
    <source>
        <dbReference type="PROSITE-ProRule" id="PRU00068"/>
    </source>
</evidence>
<evidence type="ECO:0000313" key="18">
    <source>
        <dbReference type="EMBL" id="OQR69307.1"/>
    </source>
</evidence>
<dbReference type="FunFam" id="3.40.390.10:FF:000002">
    <property type="entry name" value="Disintegrin and metalloproteinase domain-containing protein 22"/>
    <property type="match status" value="1"/>
</dbReference>
<feature type="region of interest" description="Disordered" evidence="13">
    <location>
        <begin position="817"/>
        <end position="982"/>
    </location>
</feature>
<dbReference type="PROSITE" id="PS50214">
    <property type="entry name" value="DISINTEGRIN_2"/>
    <property type="match status" value="1"/>
</dbReference>
<dbReference type="PROSITE" id="PS50215">
    <property type="entry name" value="ADAM_MEPRO"/>
    <property type="match status" value="1"/>
</dbReference>
<dbReference type="InterPro" id="IPR024079">
    <property type="entry name" value="MetalloPept_cat_dom_sf"/>
</dbReference>
<dbReference type="InterPro" id="IPR036436">
    <property type="entry name" value="Disintegrin_dom_sf"/>
</dbReference>
<keyword evidence="3 14" id="KW-0812">Transmembrane</keyword>
<feature type="domain" description="Disintegrin" evidence="16">
    <location>
        <begin position="405"/>
        <end position="493"/>
    </location>
</feature>
<feature type="compositionally biased region" description="Low complexity" evidence="13">
    <location>
        <begin position="886"/>
        <end position="908"/>
    </location>
</feature>
<organism evidence="18 19">
    <name type="scientific">Tropilaelaps mercedesae</name>
    <dbReference type="NCBI Taxonomy" id="418985"/>
    <lineage>
        <taxon>Eukaryota</taxon>
        <taxon>Metazoa</taxon>
        <taxon>Ecdysozoa</taxon>
        <taxon>Arthropoda</taxon>
        <taxon>Chelicerata</taxon>
        <taxon>Arachnida</taxon>
        <taxon>Acari</taxon>
        <taxon>Parasitiformes</taxon>
        <taxon>Mesostigmata</taxon>
        <taxon>Gamasina</taxon>
        <taxon>Dermanyssoidea</taxon>
        <taxon>Laelapidae</taxon>
        <taxon>Tropilaelaps</taxon>
    </lineage>
</organism>
<feature type="compositionally biased region" description="Polar residues" evidence="13">
    <location>
        <begin position="963"/>
        <end position="973"/>
    </location>
</feature>
<keyword evidence="19" id="KW-1185">Reference proteome</keyword>
<name>A0A1V9X6Z9_9ACAR</name>
<evidence type="ECO:0000256" key="1">
    <source>
        <dbReference type="ARBA" id="ARBA00004167"/>
    </source>
</evidence>
<protein>
    <submittedName>
        <fullName evidence="18">Disintegrin and metalloproteinase domain-containing protein 12-like</fullName>
    </submittedName>
</protein>
<keyword evidence="2" id="KW-0645">Protease</keyword>
<dbReference type="Proteomes" id="UP000192247">
    <property type="component" value="Unassembled WGS sequence"/>
</dbReference>
<dbReference type="Pfam" id="PF01421">
    <property type="entry name" value="Reprolysin"/>
    <property type="match status" value="1"/>
</dbReference>
<comment type="subcellular location">
    <subcellularLocation>
        <location evidence="1">Membrane</location>
        <topology evidence="1">Single-pass membrane protein</topology>
    </subcellularLocation>
</comment>
<dbReference type="InterPro" id="IPR034027">
    <property type="entry name" value="Reprolysin_adamalysin"/>
</dbReference>
<keyword evidence="5 12" id="KW-0862">Zinc</keyword>
<dbReference type="GO" id="GO:0006509">
    <property type="term" value="P:membrane protein ectodomain proteolysis"/>
    <property type="evidence" value="ECO:0007669"/>
    <property type="project" value="TreeGrafter"/>
</dbReference>
<gene>
    <name evidence="18" type="ORF">BIW11_12342</name>
</gene>
<dbReference type="PROSITE" id="PS50026">
    <property type="entry name" value="EGF_3"/>
    <property type="match status" value="1"/>
</dbReference>
<dbReference type="GO" id="GO:0004222">
    <property type="term" value="F:metalloendopeptidase activity"/>
    <property type="evidence" value="ECO:0007669"/>
    <property type="project" value="InterPro"/>
</dbReference>
<dbReference type="PANTHER" id="PTHR11905">
    <property type="entry name" value="ADAM A DISINTEGRIN AND METALLOPROTEASE DOMAIN"/>
    <property type="match status" value="1"/>
</dbReference>
<dbReference type="Pfam" id="PF08516">
    <property type="entry name" value="ADAM_CR"/>
    <property type="match status" value="1"/>
</dbReference>
<feature type="binding site" evidence="12">
    <location>
        <position position="338"/>
    </location>
    <ligand>
        <name>Zn(2+)</name>
        <dbReference type="ChEBI" id="CHEBI:29105"/>
        <note>catalytic</note>
    </ligand>
</feature>
<keyword evidence="18" id="KW-0401">Integrin</keyword>
<comment type="caution">
    <text evidence="18">The sequence shown here is derived from an EMBL/GenBank/DDBJ whole genome shotgun (WGS) entry which is preliminary data.</text>
</comment>
<feature type="region of interest" description="Disordered" evidence="13">
    <location>
        <begin position="73"/>
        <end position="94"/>
    </location>
</feature>
<dbReference type="Gene3D" id="3.40.390.10">
    <property type="entry name" value="Collagenase (Catalytic Domain)"/>
    <property type="match status" value="1"/>
</dbReference>
<keyword evidence="8 14" id="KW-0472">Membrane</keyword>
<feature type="region of interest" description="Disordered" evidence="13">
    <location>
        <begin position="160"/>
        <end position="184"/>
    </location>
</feature>
<evidence type="ECO:0000256" key="8">
    <source>
        <dbReference type="ARBA" id="ARBA00023136"/>
    </source>
</evidence>
<evidence type="ECO:0000256" key="12">
    <source>
        <dbReference type="PROSITE-ProRule" id="PRU00276"/>
    </source>
</evidence>
<feature type="binding site" evidence="12">
    <location>
        <position position="342"/>
    </location>
    <ligand>
        <name>Zn(2+)</name>
        <dbReference type="ChEBI" id="CHEBI:29105"/>
        <note>catalytic</note>
    </ligand>
</feature>
<dbReference type="SUPFAM" id="SSF57552">
    <property type="entry name" value="Blood coagulation inhibitor (disintegrin)"/>
    <property type="match status" value="1"/>
</dbReference>
<keyword evidence="12" id="KW-0479">Metal-binding</keyword>
<sequence>MLWESDGGNYDGFGERLPQGHSKLALSFAASGRLNSLAHKERLRTSHRRTSRGLEGPWSRPFEKGHYPKVPYLFSTPHTTAGRRGSFRRSRKPLGSEGCHWQGHVADSEGSRVALSTCPQLGGIIWDRDEVYHLHSNGTHSLISKSDNLQIPTHFKCGFNNTGSEHRNGGKLPSSRRPRSRRGAAALTAVRRGPSAANAESRFVELVIVHDHRQFVKFGRDEKKLFERSKQVANIVNALYAPLNIFIVLVGVRVWSQRDEIEVDPNAEKTLDNFLRYRMEGLARSMPNDNAQLVTDVTFEKDVVGKALKGPICTFQYSGGVNKDHHESVAVVAATIAHELGHNFGMEHDDLGQCRCPQSRCIMYPASNILVPPSAWSSCSIEAIHETFAQHMDHCLRNLPKRVVGPSCGNGIVEDGEECDCGPVHLCTSKCCDARTCTLTPGATCGHGECCDLETCGPRPAGFRCRASDDLCDLPEHCDGKRPDCPADVFQRNGDKCGDGNAYCYMGSCSSHDMQCKKLWGPTGSTGHRSCFTLNTNGTQTGNCGYDKIRKIFAKCKPKDIMCGTLHCTHLNERLEYGMLSAAKLSRFFLRSATEAHTCRIAIEGSCVVRYSFDQFPDVVSVAQLSSEFYADAFFGLSRSSWPYSSAVVDLGATDPDPGQAANGAVCGQDKACLDSRCVDIAQLESPKCEYECFGHGVCNHLGHCHCDKGYGPPYCNFPGNGGSVDSGPTTNPDEVSHTMTLILSIIFLFVTPLVLFFISWTIFSKKDLMSKWRLRRRKLAVKHAARQGPLLNLYDKTQMPKTVAPVGPRVVANGKSQQTTAISGDQNGLFSNGRTLANNGKPMANPSTGDRGVIRPARPAPPPPPGKVRAQEIGGAQSSDPPASAGTQAIATQQHQQQHQEQAFAQQRNLKRTKSSNGSIRRPSAPPPPLPSAANAPAGEQSPHLSPLYENMDTIRLHLVTEQRNNLKNSQDPGDEHAPLV</sequence>
<evidence type="ECO:0000259" key="16">
    <source>
        <dbReference type="PROSITE" id="PS50214"/>
    </source>
</evidence>
<dbReference type="InterPro" id="IPR006586">
    <property type="entry name" value="ADAM_Cys-rich"/>
</dbReference>
<dbReference type="InterPro" id="IPR001590">
    <property type="entry name" value="Peptidase_M12B"/>
</dbReference>
<reference evidence="18 19" key="1">
    <citation type="journal article" date="2017" name="Gigascience">
        <title>Draft genome of the honey bee ectoparasitic mite, Tropilaelaps mercedesae, is shaped by the parasitic life history.</title>
        <authorList>
            <person name="Dong X."/>
            <person name="Armstrong S.D."/>
            <person name="Xia D."/>
            <person name="Makepeace B.L."/>
            <person name="Darby A.C."/>
            <person name="Kadowaki T."/>
        </authorList>
    </citation>
    <scope>NUCLEOTIDE SEQUENCE [LARGE SCALE GENOMIC DNA]</scope>
    <source>
        <strain evidence="18">Wuxi-XJTLU</strain>
    </source>
</reference>
<evidence type="ECO:0000259" key="17">
    <source>
        <dbReference type="PROSITE" id="PS50215"/>
    </source>
</evidence>
<dbReference type="AlphaFoldDB" id="A0A1V9X6Z9"/>
<evidence type="ECO:0000256" key="9">
    <source>
        <dbReference type="ARBA" id="ARBA00023157"/>
    </source>
</evidence>
<keyword evidence="7" id="KW-0482">Metalloprotease</keyword>
<feature type="disulfide bond" evidence="11">
    <location>
        <begin position="689"/>
        <end position="699"/>
    </location>
</feature>
<dbReference type="Gene3D" id="4.10.70.10">
    <property type="entry name" value="Disintegrin domain"/>
    <property type="match status" value="1"/>
</dbReference>
<evidence type="ECO:0000256" key="6">
    <source>
        <dbReference type="ARBA" id="ARBA00022989"/>
    </source>
</evidence>
<feature type="domain" description="EGF-like" evidence="15">
    <location>
        <begin position="685"/>
        <end position="717"/>
    </location>
</feature>
<evidence type="ECO:0000313" key="19">
    <source>
        <dbReference type="Proteomes" id="UP000192247"/>
    </source>
</evidence>
<dbReference type="InterPro" id="IPR001762">
    <property type="entry name" value="Disintegrin_dom"/>
</dbReference>
<evidence type="ECO:0000256" key="3">
    <source>
        <dbReference type="ARBA" id="ARBA00022692"/>
    </source>
</evidence>
<dbReference type="Pfam" id="PF00200">
    <property type="entry name" value="Disintegrin"/>
    <property type="match status" value="1"/>
</dbReference>
<feature type="disulfide bond" evidence="12">
    <location>
        <begin position="356"/>
        <end position="361"/>
    </location>
</feature>
<evidence type="ECO:0000256" key="7">
    <source>
        <dbReference type="ARBA" id="ARBA00023049"/>
    </source>
</evidence>
<feature type="disulfide bond" evidence="11">
    <location>
        <begin position="707"/>
        <end position="716"/>
    </location>
</feature>
<dbReference type="GO" id="GO:0007229">
    <property type="term" value="P:integrin-mediated signaling pathway"/>
    <property type="evidence" value="ECO:0007669"/>
    <property type="project" value="UniProtKB-KW"/>
</dbReference>
<feature type="domain" description="Peptidase M12B" evidence="17">
    <location>
        <begin position="202"/>
        <end position="400"/>
    </location>
</feature>
<evidence type="ECO:0000256" key="11">
    <source>
        <dbReference type="PROSITE-ProRule" id="PRU00076"/>
    </source>
</evidence>
<keyword evidence="11" id="KW-0245">EGF-like domain</keyword>
<evidence type="ECO:0000259" key="15">
    <source>
        <dbReference type="PROSITE" id="PS50026"/>
    </source>
</evidence>
<evidence type="ECO:0000256" key="13">
    <source>
        <dbReference type="SAM" id="MobiDB-lite"/>
    </source>
</evidence>
<dbReference type="SMART" id="SM00050">
    <property type="entry name" value="DISIN"/>
    <property type="match status" value="1"/>
</dbReference>
<keyword evidence="6 14" id="KW-1133">Transmembrane helix</keyword>
<dbReference type="SMART" id="SM00608">
    <property type="entry name" value="ACR"/>
    <property type="match status" value="1"/>
</dbReference>
<evidence type="ECO:0000256" key="4">
    <source>
        <dbReference type="ARBA" id="ARBA00022801"/>
    </source>
</evidence>
<accession>A0A1V9X6Z9</accession>
<dbReference type="GO" id="GO:0016020">
    <property type="term" value="C:membrane"/>
    <property type="evidence" value="ECO:0007669"/>
    <property type="project" value="UniProtKB-SubCell"/>
</dbReference>
<dbReference type="EMBL" id="MNPL01021528">
    <property type="protein sequence ID" value="OQR69307.1"/>
    <property type="molecule type" value="Genomic_DNA"/>
</dbReference>
<keyword evidence="4" id="KW-0378">Hydrolase</keyword>
<dbReference type="InterPro" id="IPR000742">
    <property type="entry name" value="EGF"/>
</dbReference>
<keyword evidence="9 11" id="KW-1015">Disulfide bond</keyword>
<evidence type="ECO:0000256" key="14">
    <source>
        <dbReference type="SAM" id="Phobius"/>
    </source>
</evidence>
<feature type="binding site" evidence="12">
    <location>
        <position position="348"/>
    </location>
    <ligand>
        <name>Zn(2+)</name>
        <dbReference type="ChEBI" id="CHEBI:29105"/>
        <note>catalytic</note>
    </ligand>
</feature>
<evidence type="ECO:0000256" key="5">
    <source>
        <dbReference type="ARBA" id="ARBA00022833"/>
    </source>
</evidence>
<feature type="transmembrane region" description="Helical" evidence="14">
    <location>
        <begin position="742"/>
        <end position="764"/>
    </location>
</feature>
<dbReference type="PROSITE" id="PS01186">
    <property type="entry name" value="EGF_2"/>
    <property type="match status" value="1"/>
</dbReference>
<dbReference type="SUPFAM" id="SSF55486">
    <property type="entry name" value="Metalloproteases ('zincins'), catalytic domain"/>
    <property type="match status" value="1"/>
</dbReference>
<feature type="active site" evidence="12">
    <location>
        <position position="339"/>
    </location>
</feature>